<evidence type="ECO:0000313" key="10">
    <source>
        <dbReference type="Proteomes" id="UP000612746"/>
    </source>
</evidence>
<dbReference type="Gene3D" id="3.10.430.100">
    <property type="entry name" value="Ribosomal protein L9, C-terminal domain"/>
    <property type="match status" value="1"/>
</dbReference>
<dbReference type="GO" id="GO:0019843">
    <property type="term" value="F:rRNA binding"/>
    <property type="evidence" value="ECO:0007669"/>
    <property type="project" value="UniProtKB-KW"/>
</dbReference>
<keyword evidence="2" id="KW-0699">rRNA-binding</keyword>
<sequence>MSFTSLVTKAVTRQPTLIFKRNAHKKASINVKLNTYIEGLGLKDEVVTVRPGLMRNVLLPSKQASYINKFNGARDRNAVLTEPVVQKIVDPSIGIKRQDTAARKLFAELAALPGPLEFLRAVIPDTTATFGSVTSEDIAEKLSEYEVILDKRLVLSEKIKSLGQHQVSIKCGESQVNIDVIVKSP</sequence>
<dbReference type="GO" id="GO:0006412">
    <property type="term" value="P:translation"/>
    <property type="evidence" value="ECO:0007669"/>
    <property type="project" value="InterPro"/>
</dbReference>
<dbReference type="Proteomes" id="UP000612746">
    <property type="component" value="Unassembled WGS sequence"/>
</dbReference>
<reference evidence="9" key="1">
    <citation type="submission" date="2020-12" db="EMBL/GenBank/DDBJ databases">
        <title>Metabolic potential, ecology and presence of endohyphal bacteria is reflected in genomic diversity of Mucoromycotina.</title>
        <authorList>
            <person name="Muszewska A."/>
            <person name="Okrasinska A."/>
            <person name="Steczkiewicz K."/>
            <person name="Drgas O."/>
            <person name="Orlowska M."/>
            <person name="Perlinska-Lenart U."/>
            <person name="Aleksandrzak-Piekarczyk T."/>
            <person name="Szatraj K."/>
            <person name="Zielenkiewicz U."/>
            <person name="Pilsyk S."/>
            <person name="Malc E."/>
            <person name="Mieczkowski P."/>
            <person name="Kruszewska J.S."/>
            <person name="Biernat P."/>
            <person name="Pawlowska J."/>
        </authorList>
    </citation>
    <scope>NUCLEOTIDE SEQUENCE</scope>
    <source>
        <strain evidence="9">WA0000051536</strain>
    </source>
</reference>
<dbReference type="InterPro" id="IPR036791">
    <property type="entry name" value="Ribosomal_bL9_C_sf"/>
</dbReference>
<evidence type="ECO:0000313" key="9">
    <source>
        <dbReference type="EMBL" id="KAG2178696.1"/>
    </source>
</evidence>
<gene>
    <name evidence="9" type="ORF">INT44_001849</name>
</gene>
<dbReference type="PANTHER" id="PTHR21368">
    <property type="entry name" value="50S RIBOSOMAL PROTEIN L9"/>
    <property type="match status" value="1"/>
</dbReference>
<dbReference type="OrthoDB" id="5555409at2759"/>
<evidence type="ECO:0000259" key="7">
    <source>
        <dbReference type="Pfam" id="PF01281"/>
    </source>
</evidence>
<comment type="similarity">
    <text evidence="1">Belongs to the bacterial ribosomal protein bL9 family.</text>
</comment>
<dbReference type="InterPro" id="IPR000244">
    <property type="entry name" value="Ribosomal_bL9"/>
</dbReference>
<accession>A0A8H7PSZ9</accession>
<dbReference type="GO" id="GO:0003735">
    <property type="term" value="F:structural constituent of ribosome"/>
    <property type="evidence" value="ECO:0007669"/>
    <property type="project" value="InterPro"/>
</dbReference>
<evidence type="ECO:0000256" key="6">
    <source>
        <dbReference type="ARBA" id="ARBA00035427"/>
    </source>
</evidence>
<dbReference type="EMBL" id="JAEPRA010000011">
    <property type="protein sequence ID" value="KAG2178696.1"/>
    <property type="molecule type" value="Genomic_DNA"/>
</dbReference>
<keyword evidence="3" id="KW-0694">RNA-binding</keyword>
<feature type="domain" description="Large ribosomal subunit protein bL9 C-terminal" evidence="8">
    <location>
        <begin position="102"/>
        <end position="182"/>
    </location>
</feature>
<evidence type="ECO:0000256" key="3">
    <source>
        <dbReference type="ARBA" id="ARBA00022884"/>
    </source>
</evidence>
<evidence type="ECO:0000256" key="2">
    <source>
        <dbReference type="ARBA" id="ARBA00022730"/>
    </source>
</evidence>
<evidence type="ECO:0000256" key="5">
    <source>
        <dbReference type="ARBA" id="ARBA00023274"/>
    </source>
</evidence>
<dbReference type="Pfam" id="PF01281">
    <property type="entry name" value="Ribosomal_L9_N"/>
    <property type="match status" value="1"/>
</dbReference>
<name>A0A8H7PSZ9_9FUNG</name>
<dbReference type="InterPro" id="IPR020070">
    <property type="entry name" value="Ribosomal_bL9_N"/>
</dbReference>
<keyword evidence="10" id="KW-1185">Reference proteome</keyword>
<comment type="caution">
    <text evidence="9">The sequence shown here is derived from an EMBL/GenBank/DDBJ whole genome shotgun (WGS) entry which is preliminary data.</text>
</comment>
<evidence type="ECO:0000256" key="1">
    <source>
        <dbReference type="ARBA" id="ARBA00010605"/>
    </source>
</evidence>
<dbReference type="InterPro" id="IPR036935">
    <property type="entry name" value="Ribosomal_bL9_N_sf"/>
</dbReference>
<dbReference type="Gene3D" id="3.40.5.10">
    <property type="entry name" value="Ribosomal protein L9, N-terminal domain"/>
    <property type="match status" value="1"/>
</dbReference>
<protein>
    <recommendedName>
        <fullName evidence="6">50S ribosomal protein L9, chloroplastic</fullName>
    </recommendedName>
</protein>
<dbReference type="SUPFAM" id="SSF55653">
    <property type="entry name" value="Ribosomal protein L9 C-domain"/>
    <property type="match status" value="1"/>
</dbReference>
<dbReference type="AlphaFoldDB" id="A0A8H7PSZ9"/>
<dbReference type="InterPro" id="IPR020069">
    <property type="entry name" value="Ribosomal_bL9_C"/>
</dbReference>
<feature type="domain" description="Ribosomal protein L9" evidence="7">
    <location>
        <begin position="30"/>
        <end position="71"/>
    </location>
</feature>
<proteinExistence type="inferred from homology"/>
<organism evidence="9 10">
    <name type="scientific">Umbelopsis vinacea</name>
    <dbReference type="NCBI Taxonomy" id="44442"/>
    <lineage>
        <taxon>Eukaryota</taxon>
        <taxon>Fungi</taxon>
        <taxon>Fungi incertae sedis</taxon>
        <taxon>Mucoromycota</taxon>
        <taxon>Mucoromycotina</taxon>
        <taxon>Umbelopsidomycetes</taxon>
        <taxon>Umbelopsidales</taxon>
        <taxon>Umbelopsidaceae</taxon>
        <taxon>Umbelopsis</taxon>
    </lineage>
</organism>
<dbReference type="GO" id="GO:1990904">
    <property type="term" value="C:ribonucleoprotein complex"/>
    <property type="evidence" value="ECO:0007669"/>
    <property type="project" value="UniProtKB-KW"/>
</dbReference>
<dbReference type="SUPFAM" id="SSF55658">
    <property type="entry name" value="L9 N-domain-like"/>
    <property type="match status" value="1"/>
</dbReference>
<keyword evidence="5" id="KW-0687">Ribonucleoprotein</keyword>
<dbReference type="Pfam" id="PF03948">
    <property type="entry name" value="Ribosomal_L9_C"/>
    <property type="match status" value="1"/>
</dbReference>
<evidence type="ECO:0000256" key="4">
    <source>
        <dbReference type="ARBA" id="ARBA00022980"/>
    </source>
</evidence>
<dbReference type="GO" id="GO:0005840">
    <property type="term" value="C:ribosome"/>
    <property type="evidence" value="ECO:0007669"/>
    <property type="project" value="UniProtKB-KW"/>
</dbReference>
<dbReference type="InterPro" id="IPR009027">
    <property type="entry name" value="Ribosomal_bL9/RNase_H1_N"/>
</dbReference>
<evidence type="ECO:0000259" key="8">
    <source>
        <dbReference type="Pfam" id="PF03948"/>
    </source>
</evidence>
<keyword evidence="4" id="KW-0689">Ribosomal protein</keyword>